<sequence length="12" mass="1537">MHHVEQRIKMDI</sequence>
<protein>
    <submittedName>
        <fullName evidence="1">Uncharacterized protein</fullName>
    </submittedName>
</protein>
<name>A0A0E9SGT9_ANGAN</name>
<organism evidence="1">
    <name type="scientific">Anguilla anguilla</name>
    <name type="common">European freshwater eel</name>
    <name type="synonym">Muraena anguilla</name>
    <dbReference type="NCBI Taxonomy" id="7936"/>
    <lineage>
        <taxon>Eukaryota</taxon>
        <taxon>Metazoa</taxon>
        <taxon>Chordata</taxon>
        <taxon>Craniata</taxon>
        <taxon>Vertebrata</taxon>
        <taxon>Euteleostomi</taxon>
        <taxon>Actinopterygii</taxon>
        <taxon>Neopterygii</taxon>
        <taxon>Teleostei</taxon>
        <taxon>Anguilliformes</taxon>
        <taxon>Anguillidae</taxon>
        <taxon>Anguilla</taxon>
    </lineage>
</organism>
<evidence type="ECO:0000313" key="1">
    <source>
        <dbReference type="EMBL" id="JAH40506.1"/>
    </source>
</evidence>
<reference evidence="1" key="1">
    <citation type="submission" date="2014-11" db="EMBL/GenBank/DDBJ databases">
        <authorList>
            <person name="Amaro Gonzalez C."/>
        </authorList>
    </citation>
    <scope>NUCLEOTIDE SEQUENCE</scope>
</reference>
<dbReference type="EMBL" id="GBXM01068071">
    <property type="protein sequence ID" value="JAH40506.1"/>
    <property type="molecule type" value="Transcribed_RNA"/>
</dbReference>
<proteinExistence type="predicted"/>
<reference evidence="1" key="2">
    <citation type="journal article" date="2015" name="Fish Shellfish Immunol.">
        <title>Early steps in the European eel (Anguilla anguilla)-Vibrio vulnificus interaction in the gills: Role of the RtxA13 toxin.</title>
        <authorList>
            <person name="Callol A."/>
            <person name="Pajuelo D."/>
            <person name="Ebbesson L."/>
            <person name="Teles M."/>
            <person name="MacKenzie S."/>
            <person name="Amaro C."/>
        </authorList>
    </citation>
    <scope>NUCLEOTIDE SEQUENCE</scope>
</reference>
<accession>A0A0E9SGT9</accession>